<proteinExistence type="predicted"/>
<sequence length="39" mass="4814">MTFIFLSFEVLRHIGMIEIERYGKETRTQYVDEFVMIRN</sequence>
<gene>
    <name evidence="1" type="ORF">B4082_3578</name>
</gene>
<protein>
    <submittedName>
        <fullName evidence="1">Uncharacterized protein</fullName>
    </submittedName>
</protein>
<comment type="caution">
    <text evidence="1">The sequence shown here is derived from an EMBL/GenBank/DDBJ whole genome shotgun (WGS) entry which is preliminary data.</text>
</comment>
<dbReference type="Proteomes" id="UP000076501">
    <property type="component" value="Unassembled WGS sequence"/>
</dbReference>
<dbReference type="PATRIC" id="fig|1396.539.peg.2809"/>
<organism evidence="1 2">
    <name type="scientific">Bacillus cereus</name>
    <dbReference type="NCBI Taxonomy" id="1396"/>
    <lineage>
        <taxon>Bacteria</taxon>
        <taxon>Bacillati</taxon>
        <taxon>Bacillota</taxon>
        <taxon>Bacilli</taxon>
        <taxon>Bacillales</taxon>
        <taxon>Bacillaceae</taxon>
        <taxon>Bacillus</taxon>
        <taxon>Bacillus cereus group</taxon>
    </lineage>
</organism>
<name>A0A164DYJ8_BACCE</name>
<accession>A0A164DYJ8</accession>
<evidence type="ECO:0000313" key="2">
    <source>
        <dbReference type="Proteomes" id="UP000076501"/>
    </source>
</evidence>
<evidence type="ECO:0000313" key="1">
    <source>
        <dbReference type="EMBL" id="KZD31833.1"/>
    </source>
</evidence>
<dbReference type="EMBL" id="LJKA01000053">
    <property type="protein sequence ID" value="KZD31833.1"/>
    <property type="molecule type" value="Genomic_DNA"/>
</dbReference>
<reference evidence="1 2" key="1">
    <citation type="submission" date="2015-09" db="EMBL/GenBank/DDBJ databases">
        <title>Bacillus cereus food isolates.</title>
        <authorList>
            <person name="Boekhorst J."/>
        </authorList>
    </citation>
    <scope>NUCLEOTIDE SEQUENCE [LARGE SCALE GENOMIC DNA]</scope>
    <source>
        <strain evidence="1 2">B4082</strain>
    </source>
</reference>
<dbReference type="AlphaFoldDB" id="A0A164DYJ8"/>